<dbReference type="InterPro" id="IPR027417">
    <property type="entry name" value="P-loop_NTPase"/>
</dbReference>
<dbReference type="SMART" id="SM00382">
    <property type="entry name" value="AAA"/>
    <property type="match status" value="1"/>
</dbReference>
<dbReference type="RefSeq" id="XP_067081561.1">
    <property type="nucleotide sequence ID" value="XM_067225460.1"/>
</dbReference>
<dbReference type="AlphaFoldDB" id="A0A1G4IEJ7"/>
<dbReference type="GO" id="GO:0000150">
    <property type="term" value="F:DNA strand exchange activity"/>
    <property type="evidence" value="ECO:0007669"/>
    <property type="project" value="TreeGrafter"/>
</dbReference>
<dbReference type="EMBL" id="CZPT02001525">
    <property type="protein sequence ID" value="SCU70802.1"/>
    <property type="molecule type" value="Genomic_DNA"/>
</dbReference>
<dbReference type="PANTHER" id="PTHR22942">
    <property type="entry name" value="RECA/RAD51/RADA DNA STRAND-PAIRING FAMILY MEMBER"/>
    <property type="match status" value="1"/>
</dbReference>
<protein>
    <submittedName>
        <fullName evidence="5">Rad51, putative</fullName>
    </submittedName>
</protein>
<comment type="caution">
    <text evidence="5">The sequence shown here is derived from an EMBL/GenBank/DDBJ whole genome shotgun (WGS) entry which is preliminary data.</text>
</comment>
<dbReference type="GO" id="GO:0006312">
    <property type="term" value="P:mitotic recombination"/>
    <property type="evidence" value="ECO:0007669"/>
    <property type="project" value="TreeGrafter"/>
</dbReference>
<dbReference type="SUPFAM" id="SSF52540">
    <property type="entry name" value="P-loop containing nucleoside triphosphate hydrolases"/>
    <property type="match status" value="1"/>
</dbReference>
<dbReference type="GO" id="GO:0000730">
    <property type="term" value="P:DNA recombinase assembly"/>
    <property type="evidence" value="ECO:0007669"/>
    <property type="project" value="TreeGrafter"/>
</dbReference>
<dbReference type="Pfam" id="PF08423">
    <property type="entry name" value="Rad51"/>
    <property type="match status" value="1"/>
</dbReference>
<feature type="compositionally biased region" description="Acidic residues" evidence="3">
    <location>
        <begin position="16"/>
        <end position="25"/>
    </location>
</feature>
<dbReference type="Gene3D" id="3.40.50.300">
    <property type="entry name" value="P-loop containing nucleotide triphosphate hydrolases"/>
    <property type="match status" value="1"/>
</dbReference>
<evidence type="ECO:0000256" key="2">
    <source>
        <dbReference type="ARBA" id="ARBA00022840"/>
    </source>
</evidence>
<dbReference type="GO" id="GO:0007131">
    <property type="term" value="P:reciprocal meiotic recombination"/>
    <property type="evidence" value="ECO:0007669"/>
    <property type="project" value="TreeGrafter"/>
</dbReference>
<dbReference type="VEuPathDB" id="TriTrypDB:TEOVI_000237700"/>
<dbReference type="GO" id="GO:0042148">
    <property type="term" value="P:DNA strand invasion"/>
    <property type="evidence" value="ECO:0007669"/>
    <property type="project" value="TreeGrafter"/>
</dbReference>
<proteinExistence type="predicted"/>
<dbReference type="InterPro" id="IPR013632">
    <property type="entry name" value="Rad51_C"/>
</dbReference>
<dbReference type="GO" id="GO:0003690">
    <property type="term" value="F:double-stranded DNA binding"/>
    <property type="evidence" value="ECO:0007669"/>
    <property type="project" value="TreeGrafter"/>
</dbReference>
<keyword evidence="6" id="KW-1185">Reference proteome</keyword>
<evidence type="ECO:0000313" key="5">
    <source>
        <dbReference type="EMBL" id="SCU70802.1"/>
    </source>
</evidence>
<dbReference type="InterPro" id="IPR020588">
    <property type="entry name" value="RecA_ATP-bd"/>
</dbReference>
<reference evidence="5" key="1">
    <citation type="submission" date="2016-09" db="EMBL/GenBank/DDBJ databases">
        <authorList>
            <person name="Hebert L."/>
            <person name="Moumen B."/>
        </authorList>
    </citation>
    <scope>NUCLEOTIDE SEQUENCE [LARGE SCALE GENOMIC DNA]</scope>
    <source>
        <strain evidence="5">OVI</strain>
    </source>
</reference>
<dbReference type="GeneID" id="92376317"/>
<feature type="domain" description="RecA family profile 1" evidence="4">
    <location>
        <begin position="129"/>
        <end position="324"/>
    </location>
</feature>
<dbReference type="GO" id="GO:0005524">
    <property type="term" value="F:ATP binding"/>
    <property type="evidence" value="ECO:0007669"/>
    <property type="project" value="UniProtKB-KW"/>
</dbReference>
<keyword evidence="1" id="KW-0547">Nucleotide-binding</keyword>
<organism evidence="5 6">
    <name type="scientific">Trypanosoma equiperdum</name>
    <dbReference type="NCBI Taxonomy" id="5694"/>
    <lineage>
        <taxon>Eukaryota</taxon>
        <taxon>Discoba</taxon>
        <taxon>Euglenozoa</taxon>
        <taxon>Kinetoplastea</taxon>
        <taxon>Metakinetoplastina</taxon>
        <taxon>Trypanosomatida</taxon>
        <taxon>Trypanosomatidae</taxon>
        <taxon>Trypanosoma</taxon>
    </lineage>
</organism>
<sequence>MDALWPVAHDYANSNSDDDDDEGDDFVNLAQKPVVDLSDSDELTTQEADPLQMERVQVMLKKLEGLPGYGNGTRLENVLLQPPCDVSQMLDASLDDVELLYRHISHTIVNSPDSTLLPISVEDQLSSSCFGVISTGHKCLDDVLAGGVKCGLVTEITGASGTGKTALALNLAGRAATLAREGRGNGKYHTLWISSNQHPFSTRATAGYLRSTLGTYRGDNNGSNAAEPDRFGGDAETALQQLAIVTIPTLGQLLEHMPVLRENIMLNDGVRLVVVDDFSAMVRRTFTGMDGEVIERHNAVAALMNAMKSVAQDLRVAVVIITQSEVDLGHAFLYAVNTRLRLSRCLLQPNDAAADVAGNVRLAHLLELVKSCMASDCKFECKFEGFYLGSVHLLTEGAVALRDVDFYGVDPFGYAVVPTFVHC</sequence>
<evidence type="ECO:0000256" key="1">
    <source>
        <dbReference type="ARBA" id="ARBA00022741"/>
    </source>
</evidence>
<evidence type="ECO:0000259" key="4">
    <source>
        <dbReference type="PROSITE" id="PS50162"/>
    </source>
</evidence>
<dbReference type="Proteomes" id="UP000195570">
    <property type="component" value="Unassembled WGS sequence"/>
</dbReference>
<dbReference type="GO" id="GO:0070192">
    <property type="term" value="P:chromosome organization involved in meiotic cell cycle"/>
    <property type="evidence" value="ECO:0007669"/>
    <property type="project" value="TreeGrafter"/>
</dbReference>
<dbReference type="PROSITE" id="PS50162">
    <property type="entry name" value="RECA_2"/>
    <property type="match status" value="1"/>
</dbReference>
<dbReference type="PANTHER" id="PTHR22942:SF39">
    <property type="entry name" value="DNA REPAIR PROTEIN RAD51 HOMOLOG 1"/>
    <property type="match status" value="1"/>
</dbReference>
<dbReference type="InterPro" id="IPR003593">
    <property type="entry name" value="AAA+_ATPase"/>
</dbReference>
<gene>
    <name evidence="5" type="ORF">TEOVI_000237700</name>
</gene>
<evidence type="ECO:0000313" key="6">
    <source>
        <dbReference type="Proteomes" id="UP000195570"/>
    </source>
</evidence>
<feature type="region of interest" description="Disordered" evidence="3">
    <location>
        <begin position="1"/>
        <end position="25"/>
    </location>
</feature>
<dbReference type="CDD" id="cd19493">
    <property type="entry name" value="Rad51B"/>
    <property type="match status" value="1"/>
</dbReference>
<dbReference type="GO" id="GO:0003697">
    <property type="term" value="F:single-stranded DNA binding"/>
    <property type="evidence" value="ECO:0007669"/>
    <property type="project" value="TreeGrafter"/>
</dbReference>
<evidence type="ECO:0000256" key="3">
    <source>
        <dbReference type="SAM" id="MobiDB-lite"/>
    </source>
</evidence>
<dbReference type="GO" id="GO:0000794">
    <property type="term" value="C:condensed nuclear chromosome"/>
    <property type="evidence" value="ECO:0007669"/>
    <property type="project" value="TreeGrafter"/>
</dbReference>
<accession>A0A1G4IEJ7</accession>
<keyword evidence="2" id="KW-0067">ATP-binding</keyword>
<dbReference type="GO" id="GO:0140664">
    <property type="term" value="F:ATP-dependent DNA damage sensor activity"/>
    <property type="evidence" value="ECO:0007669"/>
    <property type="project" value="InterPro"/>
</dbReference>
<name>A0A1G4IEJ7_TRYEQ</name>